<dbReference type="InterPro" id="IPR038726">
    <property type="entry name" value="PDDEXK_AddAB-type"/>
</dbReference>
<protein>
    <recommendedName>
        <fullName evidence="13">DNA 3'-5' helicase</fullName>
        <ecNumber evidence="13">5.6.2.4</ecNumber>
    </recommendedName>
</protein>
<dbReference type="Pfam" id="PF00580">
    <property type="entry name" value="UvrD-helicase"/>
    <property type="match status" value="1"/>
</dbReference>
<dbReference type="Gene3D" id="3.90.320.10">
    <property type="match status" value="1"/>
</dbReference>
<evidence type="ECO:0000256" key="8">
    <source>
        <dbReference type="ARBA" id="ARBA00022840"/>
    </source>
</evidence>
<dbReference type="GO" id="GO:0004386">
    <property type="term" value="F:helicase activity"/>
    <property type="evidence" value="ECO:0007669"/>
    <property type="project" value="UniProtKB-KW"/>
</dbReference>
<evidence type="ECO:0000256" key="6">
    <source>
        <dbReference type="ARBA" id="ARBA00022806"/>
    </source>
</evidence>
<comment type="similarity">
    <text evidence="1">Belongs to the helicase family. UvrD subfamily.</text>
</comment>
<comment type="catalytic activity">
    <reaction evidence="14">
        <text>ATP + H2O = ADP + phosphate + H(+)</text>
        <dbReference type="Rhea" id="RHEA:13065"/>
        <dbReference type="ChEBI" id="CHEBI:15377"/>
        <dbReference type="ChEBI" id="CHEBI:15378"/>
        <dbReference type="ChEBI" id="CHEBI:30616"/>
        <dbReference type="ChEBI" id="CHEBI:43474"/>
        <dbReference type="ChEBI" id="CHEBI:456216"/>
        <dbReference type="EC" id="5.6.2.4"/>
    </reaction>
</comment>
<organism evidence="19 20">
    <name type="scientific">Brevibacterium salitolerans</name>
    <dbReference type="NCBI Taxonomy" id="1403566"/>
    <lineage>
        <taxon>Bacteria</taxon>
        <taxon>Bacillati</taxon>
        <taxon>Actinomycetota</taxon>
        <taxon>Actinomycetes</taxon>
        <taxon>Micrococcales</taxon>
        <taxon>Brevibacteriaceae</taxon>
        <taxon>Brevibacterium</taxon>
    </lineage>
</organism>
<dbReference type="Gene3D" id="1.10.486.10">
    <property type="entry name" value="PCRA, domain 4"/>
    <property type="match status" value="1"/>
</dbReference>
<dbReference type="PROSITE" id="PS51217">
    <property type="entry name" value="UVRD_HELICASE_CTER"/>
    <property type="match status" value="1"/>
</dbReference>
<dbReference type="EMBL" id="BAAAPZ010000002">
    <property type="protein sequence ID" value="GAA2088308.1"/>
    <property type="molecule type" value="Genomic_DNA"/>
</dbReference>
<comment type="caution">
    <text evidence="19">The sequence shown here is derived from an EMBL/GenBank/DDBJ whole genome shotgun (WGS) entry which is preliminary data.</text>
</comment>
<gene>
    <name evidence="19" type="ORF">GCM10009823_03290</name>
</gene>
<accession>A0ABN2WC14</accession>
<keyword evidence="8 15" id="KW-0067">ATP-binding</keyword>
<dbReference type="Pfam" id="PF12705">
    <property type="entry name" value="PDDEXK_1"/>
    <property type="match status" value="1"/>
</dbReference>
<dbReference type="Proteomes" id="UP001500984">
    <property type="component" value="Unassembled WGS sequence"/>
</dbReference>
<keyword evidence="7" id="KW-0269">Exonuclease</keyword>
<feature type="binding site" evidence="15">
    <location>
        <begin position="42"/>
        <end position="49"/>
    </location>
    <ligand>
        <name>ATP</name>
        <dbReference type="ChEBI" id="CHEBI:30616"/>
    </ligand>
</feature>
<evidence type="ECO:0000256" key="3">
    <source>
        <dbReference type="ARBA" id="ARBA00022741"/>
    </source>
</evidence>
<keyword evidence="3 15" id="KW-0547">Nucleotide-binding</keyword>
<dbReference type="PROSITE" id="PS51198">
    <property type="entry name" value="UVRD_HELICASE_ATP_BIND"/>
    <property type="match status" value="1"/>
</dbReference>
<keyword evidence="20" id="KW-1185">Reference proteome</keyword>
<evidence type="ECO:0000313" key="19">
    <source>
        <dbReference type="EMBL" id="GAA2088308.1"/>
    </source>
</evidence>
<sequence length="1130" mass="118795">MSDPHDMSERTDTRPAHGGPLVAASAEVADLLAGGSSVCVAAVPGSGLTNTLVGAHSRLLGVHGLVPDDVLVLTPNRAHADALRDRVGAGERAVRTGAGARSVHSLAFGLVSAETAATLGEAARFLSGADQDAVLGTLLEGFEEGRVRSPRWPDSFSPEMRRTAAFRDQLREALDAVLVRGVTPVEAEAAARETGRGEWLALAQVLQDYRDQLSFPGYGGVDTSGVLADAAAIIRGQAEAGAVAGSAWTFSAERIPRCVLVDAAQDVPDAAADMLAGLTRLGCAVAVFGSPDSSTQGFRGAGGLVADWARALRTGQVPGRTLVLPAQWPGARGTGPVRDLAVALSRRLSAALGLGHVPGPGHASEGAAEPPARSGLSVVTHSSAAERTRHVARLVRTWHHDEDVAFSDIAVIARTSGTAVSLRSELGALGLPVESTDLPLAVDPATMPLLRLLTADSALPEERAALLRLLLTGVYGGVDALALRGMEREAVRALRGVGLEPGDDPLLTWAEASGGSPLPAPLVRAAQMVGKGAEVRADSPHAALWQLWECSAVAEGWRREVLRDPRSPLRERLDAVVRLFALAKKLEDTVGLQAEAFASRVLEQTYAQDSLSRTDALDLLTVDSPAGVSHRSFSRVVVVDVDEGHWPNPRIRRNAFNPADLLAHLRDPAAAEQEYAPGEALKEARRRTIRDEGGLFLAAVSRASDELVVCALDDGETSPSAFHHLAGEHAGGTVTGQGRAAAAEPEAPEETAAADLVPARLRDIAGLARQGLLTEEEPEEWARLVAALAAAGLREADPGAWSTWYEPSSAAPSRTAEERLRIRPSQVEAFATCPLQWFLTDSGGRPGETVTAASFGTAMHQVAEHHTEPDRAAMLAEFEEAFDYALLGSEWERDRTRRDAETMVDALIDYLRYSREDMAARAAALQEATGAPAEVDVLTEAQVSAASPAGSRGGPWRISGRADRLERVGATVRVIDFKTGRVQPSYQEAEENPQLAVYQYALAEGEAIVAPASAEPSAQAEPAAPGAHSAGEPLRLRGLEPAGGALVHLRRGTGTGKGGLPATVRTQSAMDRRTESGARMHADTYELIDAAAAGMRAAQFPATPGRHCEHCPVRSSCPAMTTLTADGDQG</sequence>
<evidence type="ECO:0000259" key="18">
    <source>
        <dbReference type="PROSITE" id="PS51217"/>
    </source>
</evidence>
<dbReference type="InterPro" id="IPR014016">
    <property type="entry name" value="UvrD-like_ATP-bd"/>
</dbReference>
<evidence type="ECO:0000256" key="7">
    <source>
        <dbReference type="ARBA" id="ARBA00022839"/>
    </source>
</evidence>
<dbReference type="InterPro" id="IPR011604">
    <property type="entry name" value="PDDEXK-like_dom_sf"/>
</dbReference>
<keyword evidence="6 15" id="KW-0347">Helicase</keyword>
<feature type="compositionally biased region" description="Low complexity" evidence="16">
    <location>
        <begin position="740"/>
        <end position="752"/>
    </location>
</feature>
<name>A0ABN2WC14_9MICO</name>
<dbReference type="Gene3D" id="3.40.50.300">
    <property type="entry name" value="P-loop containing nucleotide triphosphate hydrolases"/>
    <property type="match status" value="2"/>
</dbReference>
<evidence type="ECO:0000256" key="4">
    <source>
        <dbReference type="ARBA" id="ARBA00022763"/>
    </source>
</evidence>
<evidence type="ECO:0000256" key="9">
    <source>
        <dbReference type="ARBA" id="ARBA00023125"/>
    </source>
</evidence>
<dbReference type="InterPro" id="IPR014017">
    <property type="entry name" value="DNA_helicase_UvrD-like_C"/>
</dbReference>
<evidence type="ECO:0000256" key="16">
    <source>
        <dbReference type="SAM" id="MobiDB-lite"/>
    </source>
</evidence>
<proteinExistence type="inferred from homology"/>
<dbReference type="InterPro" id="IPR000212">
    <property type="entry name" value="DNA_helicase_UvrD/REP"/>
</dbReference>
<feature type="domain" description="UvrD-like helicase C-terminal" evidence="18">
    <location>
        <begin position="345"/>
        <end position="627"/>
    </location>
</feature>
<evidence type="ECO:0000256" key="14">
    <source>
        <dbReference type="ARBA" id="ARBA00048988"/>
    </source>
</evidence>
<evidence type="ECO:0000256" key="15">
    <source>
        <dbReference type="PROSITE-ProRule" id="PRU00560"/>
    </source>
</evidence>
<dbReference type="InterPro" id="IPR027417">
    <property type="entry name" value="P-loop_NTPase"/>
</dbReference>
<keyword evidence="10" id="KW-0234">DNA repair</keyword>
<dbReference type="InterPro" id="IPR013986">
    <property type="entry name" value="DExx_box_DNA_helicase_dom_sf"/>
</dbReference>
<feature type="domain" description="UvrD-like helicase ATP-binding" evidence="17">
    <location>
        <begin position="21"/>
        <end position="331"/>
    </location>
</feature>
<evidence type="ECO:0000259" key="17">
    <source>
        <dbReference type="PROSITE" id="PS51198"/>
    </source>
</evidence>
<evidence type="ECO:0000256" key="10">
    <source>
        <dbReference type="ARBA" id="ARBA00023204"/>
    </source>
</evidence>
<reference evidence="19 20" key="1">
    <citation type="journal article" date="2019" name="Int. J. Syst. Evol. Microbiol.">
        <title>The Global Catalogue of Microorganisms (GCM) 10K type strain sequencing project: providing services to taxonomists for standard genome sequencing and annotation.</title>
        <authorList>
            <consortium name="The Broad Institute Genomics Platform"/>
            <consortium name="The Broad Institute Genome Sequencing Center for Infectious Disease"/>
            <person name="Wu L."/>
            <person name="Ma J."/>
        </authorList>
    </citation>
    <scope>NUCLEOTIDE SEQUENCE [LARGE SCALE GENOMIC DNA]</scope>
    <source>
        <strain evidence="19 20">JCM 15900</strain>
    </source>
</reference>
<dbReference type="EC" id="5.6.2.4" evidence="13"/>
<keyword evidence="4" id="KW-0227">DNA damage</keyword>
<evidence type="ECO:0000256" key="2">
    <source>
        <dbReference type="ARBA" id="ARBA00022722"/>
    </source>
</evidence>
<evidence type="ECO:0000313" key="20">
    <source>
        <dbReference type="Proteomes" id="UP001500984"/>
    </source>
</evidence>
<keyword evidence="5 15" id="KW-0378">Hydrolase</keyword>
<dbReference type="RefSeq" id="WP_344334616.1">
    <property type="nucleotide sequence ID" value="NZ_BAAAPZ010000002.1"/>
</dbReference>
<comment type="catalytic activity">
    <reaction evidence="12">
        <text>Couples ATP hydrolysis with the unwinding of duplex DNA by translocating in the 3'-5' direction.</text>
        <dbReference type="EC" id="5.6.2.4"/>
    </reaction>
</comment>
<dbReference type="PANTHER" id="PTHR11070:SF59">
    <property type="entry name" value="DNA 3'-5' HELICASE"/>
    <property type="match status" value="1"/>
</dbReference>
<feature type="region of interest" description="Disordered" evidence="16">
    <location>
        <begin position="1012"/>
        <end position="1033"/>
    </location>
</feature>
<dbReference type="SUPFAM" id="SSF52540">
    <property type="entry name" value="P-loop containing nucleoside triphosphate hydrolases"/>
    <property type="match status" value="1"/>
</dbReference>
<dbReference type="PANTHER" id="PTHR11070">
    <property type="entry name" value="UVRD / RECB / PCRA DNA HELICASE FAMILY MEMBER"/>
    <property type="match status" value="1"/>
</dbReference>
<evidence type="ECO:0000256" key="11">
    <source>
        <dbReference type="ARBA" id="ARBA00023235"/>
    </source>
</evidence>
<evidence type="ECO:0000256" key="12">
    <source>
        <dbReference type="ARBA" id="ARBA00034617"/>
    </source>
</evidence>
<evidence type="ECO:0000256" key="5">
    <source>
        <dbReference type="ARBA" id="ARBA00022801"/>
    </source>
</evidence>
<evidence type="ECO:0000256" key="1">
    <source>
        <dbReference type="ARBA" id="ARBA00009922"/>
    </source>
</evidence>
<feature type="region of interest" description="Disordered" evidence="16">
    <location>
        <begin position="720"/>
        <end position="752"/>
    </location>
</feature>
<evidence type="ECO:0000256" key="13">
    <source>
        <dbReference type="ARBA" id="ARBA00034808"/>
    </source>
</evidence>
<keyword evidence="11" id="KW-0413">Isomerase</keyword>
<keyword evidence="2" id="KW-0540">Nuclease</keyword>
<keyword evidence="9" id="KW-0238">DNA-binding</keyword>
<dbReference type="Gene3D" id="1.10.10.160">
    <property type="match status" value="1"/>
</dbReference>